<evidence type="ECO:0000313" key="3">
    <source>
        <dbReference type="Proteomes" id="UP000626148"/>
    </source>
</evidence>
<feature type="signal peptide" evidence="1">
    <location>
        <begin position="1"/>
        <end position="16"/>
    </location>
</feature>
<dbReference type="EMBL" id="BMXR01000009">
    <property type="protein sequence ID" value="GGX64531.1"/>
    <property type="molecule type" value="Genomic_DNA"/>
</dbReference>
<dbReference type="Proteomes" id="UP000626148">
    <property type="component" value="Unassembled WGS sequence"/>
</dbReference>
<reference evidence="2" key="2">
    <citation type="submission" date="2020-09" db="EMBL/GenBank/DDBJ databases">
        <authorList>
            <person name="Sun Q."/>
            <person name="Kim S."/>
        </authorList>
    </citation>
    <scope>NUCLEOTIDE SEQUENCE</scope>
    <source>
        <strain evidence="2">KCTC 22169</strain>
    </source>
</reference>
<keyword evidence="1" id="KW-0732">Signal</keyword>
<evidence type="ECO:0000313" key="2">
    <source>
        <dbReference type="EMBL" id="GGX64531.1"/>
    </source>
</evidence>
<sequence length="154" mass="17572">MRALALLLLTLNTAWAGSVGPWIGVNTVHLNPQEPVNEHNQLIGAQYNRWFFAYFQNSFHEPSWALGYALWQRERPFLADHDDWRYALRLSPGVAYGYGSRLSLSVGPFTPGLIPSAGVTWQFRDNWQLGSDLLYIWTDAGGVLLHGVRLSWQW</sequence>
<feature type="chain" id="PRO_5037249438" evidence="1">
    <location>
        <begin position="17"/>
        <end position="154"/>
    </location>
</feature>
<keyword evidence="3" id="KW-1185">Reference proteome</keyword>
<dbReference type="AlphaFoldDB" id="A0A918KJ38"/>
<dbReference type="RefSeq" id="WP_189611143.1">
    <property type="nucleotide sequence ID" value="NZ_BMXR01000009.1"/>
</dbReference>
<reference evidence="2" key="1">
    <citation type="journal article" date="2014" name="Int. J. Syst. Evol. Microbiol.">
        <title>Complete genome sequence of Corynebacterium casei LMG S-19264T (=DSM 44701T), isolated from a smear-ripened cheese.</title>
        <authorList>
            <consortium name="US DOE Joint Genome Institute (JGI-PGF)"/>
            <person name="Walter F."/>
            <person name="Albersmeier A."/>
            <person name="Kalinowski J."/>
            <person name="Ruckert C."/>
        </authorList>
    </citation>
    <scope>NUCLEOTIDE SEQUENCE</scope>
    <source>
        <strain evidence="2">KCTC 22169</strain>
    </source>
</reference>
<proteinExistence type="predicted"/>
<protein>
    <submittedName>
        <fullName evidence="2">Uncharacterized protein</fullName>
    </submittedName>
</protein>
<name>A0A918KJ38_9GAMM</name>
<comment type="caution">
    <text evidence="2">The sequence shown here is derived from an EMBL/GenBank/DDBJ whole genome shotgun (WGS) entry which is preliminary data.</text>
</comment>
<accession>A0A918KJ38</accession>
<gene>
    <name evidence="2" type="ORF">GCM10007392_35420</name>
</gene>
<organism evidence="2 3">
    <name type="scientific">Saccharospirillum salsuginis</name>
    <dbReference type="NCBI Taxonomy" id="418750"/>
    <lineage>
        <taxon>Bacteria</taxon>
        <taxon>Pseudomonadati</taxon>
        <taxon>Pseudomonadota</taxon>
        <taxon>Gammaproteobacteria</taxon>
        <taxon>Oceanospirillales</taxon>
        <taxon>Saccharospirillaceae</taxon>
        <taxon>Saccharospirillum</taxon>
    </lineage>
</organism>
<evidence type="ECO:0000256" key="1">
    <source>
        <dbReference type="SAM" id="SignalP"/>
    </source>
</evidence>